<evidence type="ECO:0000313" key="9">
    <source>
        <dbReference type="Proteomes" id="UP000887561"/>
    </source>
</evidence>
<feature type="compositionally biased region" description="Basic and acidic residues" evidence="7">
    <location>
        <begin position="145"/>
        <end position="162"/>
    </location>
</feature>
<dbReference type="InterPro" id="IPR008422">
    <property type="entry name" value="KN_HD"/>
</dbReference>
<feature type="domain" description="Homeobox" evidence="8">
    <location>
        <begin position="39"/>
        <end position="125"/>
    </location>
</feature>
<dbReference type="SMART" id="SM00389">
    <property type="entry name" value="HOX"/>
    <property type="match status" value="1"/>
</dbReference>
<name>A0A915LQZ9_MELJA</name>
<protein>
    <submittedName>
        <fullName evidence="10">Homeobox domain-containing protein</fullName>
    </submittedName>
</protein>
<dbReference type="InterPro" id="IPR001356">
    <property type="entry name" value="HD"/>
</dbReference>
<dbReference type="Proteomes" id="UP000887561">
    <property type="component" value="Unplaced"/>
</dbReference>
<dbReference type="SUPFAM" id="SSF46689">
    <property type="entry name" value="Homeodomain-like"/>
    <property type="match status" value="1"/>
</dbReference>
<dbReference type="WBParaSite" id="scaffold1637_cov206.g3408">
    <property type="protein sequence ID" value="scaffold1637_cov206.g3408"/>
    <property type="gene ID" value="scaffold1637_cov206.g3408"/>
</dbReference>
<comment type="subcellular location">
    <subcellularLocation>
        <location evidence="1 6">Nucleus</location>
    </subcellularLocation>
</comment>
<evidence type="ECO:0000256" key="3">
    <source>
        <dbReference type="ARBA" id="ARBA00023125"/>
    </source>
</evidence>
<dbReference type="InterPro" id="IPR009057">
    <property type="entry name" value="Homeodomain-like_sf"/>
</dbReference>
<dbReference type="GO" id="GO:0000978">
    <property type="term" value="F:RNA polymerase II cis-regulatory region sequence-specific DNA binding"/>
    <property type="evidence" value="ECO:0007669"/>
    <property type="project" value="TreeGrafter"/>
</dbReference>
<dbReference type="Gene3D" id="1.10.10.60">
    <property type="entry name" value="Homeodomain-like"/>
    <property type="match status" value="1"/>
</dbReference>
<dbReference type="PANTHER" id="PTHR11211">
    <property type="entry name" value="IROQUOIS-CLASS HOMEODOMAIN PROTEIN IRX"/>
    <property type="match status" value="1"/>
</dbReference>
<dbReference type="GO" id="GO:0005634">
    <property type="term" value="C:nucleus"/>
    <property type="evidence" value="ECO:0007669"/>
    <property type="project" value="UniProtKB-SubCell"/>
</dbReference>
<evidence type="ECO:0000256" key="2">
    <source>
        <dbReference type="ARBA" id="ARBA00008446"/>
    </source>
</evidence>
<comment type="similarity">
    <text evidence="2">Belongs to the TALE/IRO homeobox family.</text>
</comment>
<evidence type="ECO:0000256" key="6">
    <source>
        <dbReference type="PROSITE-ProRule" id="PRU00108"/>
    </source>
</evidence>
<evidence type="ECO:0000256" key="4">
    <source>
        <dbReference type="ARBA" id="ARBA00023155"/>
    </source>
</evidence>
<evidence type="ECO:0000256" key="1">
    <source>
        <dbReference type="ARBA" id="ARBA00004123"/>
    </source>
</evidence>
<evidence type="ECO:0000259" key="8">
    <source>
        <dbReference type="PROSITE" id="PS50071"/>
    </source>
</evidence>
<evidence type="ECO:0000256" key="7">
    <source>
        <dbReference type="SAM" id="MobiDB-lite"/>
    </source>
</evidence>
<dbReference type="GO" id="GO:0030182">
    <property type="term" value="P:neuron differentiation"/>
    <property type="evidence" value="ECO:0007669"/>
    <property type="project" value="TreeGrafter"/>
</dbReference>
<evidence type="ECO:0000256" key="5">
    <source>
        <dbReference type="ARBA" id="ARBA00023242"/>
    </source>
</evidence>
<sequence>MSHPPPPFSLPPHPPHPSAFPFPLNPTTLAAFQPFMVQVQTEHRRKNATREVTAPLKQWLNMHRKNPYPTKAEKTLLAMVTHMTMTQAILVYILESIKNKNPRRAPKLTTVSTWFANARRRLKKENKMEWSPRERPEDDCDEGDGITKDPKGPEARQDKETIGIESMLEAADLEEDEDTWILIEKDEAMGF</sequence>
<keyword evidence="9" id="KW-1185">Reference proteome</keyword>
<dbReference type="PANTHER" id="PTHR11211:SF40">
    <property type="entry name" value="MIRROR, ISOFORM C"/>
    <property type="match status" value="1"/>
</dbReference>
<organism evidence="9 10">
    <name type="scientific">Meloidogyne javanica</name>
    <name type="common">Root-knot nematode worm</name>
    <dbReference type="NCBI Taxonomy" id="6303"/>
    <lineage>
        <taxon>Eukaryota</taxon>
        <taxon>Metazoa</taxon>
        <taxon>Ecdysozoa</taxon>
        <taxon>Nematoda</taxon>
        <taxon>Chromadorea</taxon>
        <taxon>Rhabditida</taxon>
        <taxon>Tylenchina</taxon>
        <taxon>Tylenchomorpha</taxon>
        <taxon>Tylenchoidea</taxon>
        <taxon>Meloidogynidae</taxon>
        <taxon>Meloidogyninae</taxon>
        <taxon>Meloidogyne</taxon>
        <taxon>Meloidogyne incognita group</taxon>
    </lineage>
</organism>
<dbReference type="GO" id="GO:0048468">
    <property type="term" value="P:cell development"/>
    <property type="evidence" value="ECO:0007669"/>
    <property type="project" value="TreeGrafter"/>
</dbReference>
<keyword evidence="3 6" id="KW-0238">DNA-binding</keyword>
<dbReference type="CDD" id="cd00086">
    <property type="entry name" value="homeodomain"/>
    <property type="match status" value="1"/>
</dbReference>
<keyword evidence="5 6" id="KW-0539">Nucleus</keyword>
<dbReference type="Pfam" id="PF05920">
    <property type="entry name" value="Homeobox_KN"/>
    <property type="match status" value="1"/>
</dbReference>
<feature type="compositionally biased region" description="Basic and acidic residues" evidence="7">
    <location>
        <begin position="125"/>
        <end position="136"/>
    </location>
</feature>
<accession>A0A915LQZ9</accession>
<dbReference type="PROSITE" id="PS50071">
    <property type="entry name" value="HOMEOBOX_2"/>
    <property type="match status" value="1"/>
</dbReference>
<dbReference type="AlphaFoldDB" id="A0A915LQZ9"/>
<reference evidence="10" key="1">
    <citation type="submission" date="2022-11" db="UniProtKB">
        <authorList>
            <consortium name="WormBaseParasite"/>
        </authorList>
    </citation>
    <scope>IDENTIFICATION</scope>
</reference>
<evidence type="ECO:0000313" key="10">
    <source>
        <dbReference type="WBParaSite" id="scaffold1637_cov206.g3408"/>
    </source>
</evidence>
<keyword evidence="4 6" id="KW-0371">Homeobox</keyword>
<proteinExistence type="inferred from homology"/>
<feature type="region of interest" description="Disordered" evidence="7">
    <location>
        <begin position="125"/>
        <end position="169"/>
    </location>
</feature>
<dbReference type="GO" id="GO:0000981">
    <property type="term" value="F:DNA-binding transcription factor activity, RNA polymerase II-specific"/>
    <property type="evidence" value="ECO:0007669"/>
    <property type="project" value="TreeGrafter"/>
</dbReference>
<feature type="DNA-binding region" description="Homeobox" evidence="6">
    <location>
        <begin position="41"/>
        <end position="126"/>
    </location>
</feature>